<dbReference type="AlphaFoldDB" id="A0ABD3IQR4"/>
<proteinExistence type="predicted"/>
<name>A0ABD3IQR4_EUCGL</name>
<keyword evidence="2" id="KW-1185">Reference proteome</keyword>
<reference evidence="1 2" key="1">
    <citation type="submission" date="2024-11" db="EMBL/GenBank/DDBJ databases">
        <title>Chromosome-level genome assembly of Eucalyptus globulus Labill. provides insights into its genome evolution.</title>
        <authorList>
            <person name="Li X."/>
        </authorList>
    </citation>
    <scope>NUCLEOTIDE SEQUENCE [LARGE SCALE GENOMIC DNA]</scope>
    <source>
        <strain evidence="1">CL2024</strain>
        <tissue evidence="1">Fresh tender leaves</tissue>
    </source>
</reference>
<comment type="caution">
    <text evidence="1">The sequence shown here is derived from an EMBL/GenBank/DDBJ whole genome shotgun (WGS) entry which is preliminary data.</text>
</comment>
<dbReference type="EMBL" id="JBJKBG010000011">
    <property type="protein sequence ID" value="KAL3716690.1"/>
    <property type="molecule type" value="Genomic_DNA"/>
</dbReference>
<accession>A0ABD3IQR4</accession>
<protein>
    <submittedName>
        <fullName evidence="1">Uncharacterized protein</fullName>
    </submittedName>
</protein>
<organism evidence="1 2">
    <name type="scientific">Eucalyptus globulus</name>
    <name type="common">Tasmanian blue gum</name>
    <dbReference type="NCBI Taxonomy" id="34317"/>
    <lineage>
        <taxon>Eukaryota</taxon>
        <taxon>Viridiplantae</taxon>
        <taxon>Streptophyta</taxon>
        <taxon>Embryophyta</taxon>
        <taxon>Tracheophyta</taxon>
        <taxon>Spermatophyta</taxon>
        <taxon>Magnoliopsida</taxon>
        <taxon>eudicotyledons</taxon>
        <taxon>Gunneridae</taxon>
        <taxon>Pentapetalae</taxon>
        <taxon>rosids</taxon>
        <taxon>malvids</taxon>
        <taxon>Myrtales</taxon>
        <taxon>Myrtaceae</taxon>
        <taxon>Myrtoideae</taxon>
        <taxon>Eucalypteae</taxon>
        <taxon>Eucalyptus</taxon>
    </lineage>
</organism>
<evidence type="ECO:0000313" key="1">
    <source>
        <dbReference type="EMBL" id="KAL3716690.1"/>
    </source>
</evidence>
<evidence type="ECO:0000313" key="2">
    <source>
        <dbReference type="Proteomes" id="UP001634007"/>
    </source>
</evidence>
<gene>
    <name evidence="1" type="ORF">ACJRO7_008303</name>
</gene>
<sequence>MVFEFKGIDGQEVAQRNMSYLGKLVKLTTEMRLPLVRKMGVGLLASHQTRQETKTKIQIRIVSDGQTGRNAGNDVASALLLQLPLTSGGIKEVPFALTHHIPPQRRRF</sequence>
<dbReference type="Proteomes" id="UP001634007">
    <property type="component" value="Unassembled WGS sequence"/>
</dbReference>